<evidence type="ECO:0000256" key="1">
    <source>
        <dbReference type="SAM" id="SignalP"/>
    </source>
</evidence>
<organism evidence="2 3">
    <name type="scientific">Ruminiclostridium cellobioparum subsp. termitidis CT1112</name>
    <dbReference type="NCBI Taxonomy" id="1195236"/>
    <lineage>
        <taxon>Bacteria</taxon>
        <taxon>Bacillati</taxon>
        <taxon>Bacillota</taxon>
        <taxon>Clostridia</taxon>
        <taxon>Eubacteriales</taxon>
        <taxon>Oscillospiraceae</taxon>
        <taxon>Ruminiclostridium</taxon>
    </lineage>
</organism>
<dbReference type="PATRIC" id="fig|1195236.3.peg.4481"/>
<dbReference type="Proteomes" id="UP000014155">
    <property type="component" value="Unassembled WGS sequence"/>
</dbReference>
<keyword evidence="2" id="KW-0813">Transport</keyword>
<dbReference type="InterPro" id="IPR050490">
    <property type="entry name" value="Bact_solute-bd_prot1"/>
</dbReference>
<dbReference type="RefSeq" id="WP_004629009.1">
    <property type="nucleotide sequence ID" value="NZ_AORV01000060.1"/>
</dbReference>
<keyword evidence="1" id="KW-0732">Signal</keyword>
<sequence length="462" mass="49574">MCKRFLSIILSAALCTGLLSGCGGSGTAESAGSTAAAQTSAASASAPAAEPEKDITITLWQQAANTAEATLAMQQSFQKDNPHIKLNIVETPDNGTDAIIAAIAAGNAPAAIQMGYPTVMSYIYRNACLPIDDFIAKTPDFSNFEKTQVESFAVNGKHYAVPYDKYVMGFYYNKRLFEEAGVTSTPATWDEFLETAKKLTNPAKQQYGFGLDAIQWGCWHFETWVWGAGGDLTKQNSDGTLTLTFTDPAAIKAAEFYRTLKKEKVIQSDGTKNLEALTKDFAMGKSAIIYDSINAGTLAKFVDAGAKAEEIGYFAFPKGPSGNAYTQAGANAWVLPATSDMDIANAGWTYIMYANSKNELINTLKEQAAKGPLGAAILARTDVKVSDIGEIDAEMQAVMDASNLISKPEFYGKGAVGSFADDMVAKIFGDTNSDITKVFQEYQDKAAKAVEEFNKSVKESKN</sequence>
<feature type="chain" id="PRO_5038412593" evidence="1">
    <location>
        <begin position="22"/>
        <end position="462"/>
    </location>
</feature>
<dbReference type="Pfam" id="PF01547">
    <property type="entry name" value="SBP_bac_1"/>
    <property type="match status" value="1"/>
</dbReference>
<keyword evidence="3" id="KW-1185">Reference proteome</keyword>
<comment type="caution">
    <text evidence="2">The sequence shown here is derived from an EMBL/GenBank/DDBJ whole genome shotgun (WGS) entry which is preliminary data.</text>
</comment>
<evidence type="ECO:0000313" key="2">
    <source>
        <dbReference type="EMBL" id="EMS70001.1"/>
    </source>
</evidence>
<dbReference type="PANTHER" id="PTHR43649">
    <property type="entry name" value="ARABINOSE-BINDING PROTEIN-RELATED"/>
    <property type="match status" value="1"/>
</dbReference>
<reference evidence="2 3" key="1">
    <citation type="journal article" date="2013" name="Genome Announc.">
        <title>Draft Genome Sequence of the Cellulolytic, Mesophilic, Anaerobic Bacterium Clostridium termitidis Strain CT1112 (DSM 5398).</title>
        <authorList>
            <person name="Lal S."/>
            <person name="Ramachandran U."/>
            <person name="Zhang X."/>
            <person name="Munir R."/>
            <person name="Sparling R."/>
            <person name="Levin D.B."/>
        </authorList>
    </citation>
    <scope>NUCLEOTIDE SEQUENCE [LARGE SCALE GENOMIC DNA]</scope>
    <source>
        <strain evidence="2 3">CT1112</strain>
    </source>
</reference>
<dbReference type="EMBL" id="AORV01000060">
    <property type="protein sequence ID" value="EMS70001.1"/>
    <property type="molecule type" value="Genomic_DNA"/>
</dbReference>
<dbReference type="AlphaFoldDB" id="S0FIL2"/>
<dbReference type="InterPro" id="IPR006059">
    <property type="entry name" value="SBP"/>
</dbReference>
<proteinExistence type="predicted"/>
<feature type="signal peptide" evidence="1">
    <location>
        <begin position="1"/>
        <end position="21"/>
    </location>
</feature>
<name>S0FIL2_RUMCE</name>
<dbReference type="eggNOG" id="COG1653">
    <property type="taxonomic scope" value="Bacteria"/>
</dbReference>
<evidence type="ECO:0000313" key="3">
    <source>
        <dbReference type="Proteomes" id="UP000014155"/>
    </source>
</evidence>
<dbReference type="PROSITE" id="PS51257">
    <property type="entry name" value="PROKAR_LIPOPROTEIN"/>
    <property type="match status" value="1"/>
</dbReference>
<protein>
    <submittedName>
        <fullName evidence="2">ABC-type sugar transport system, periplasmic component</fullName>
    </submittedName>
</protein>
<gene>
    <name evidence="2" type="ORF">CTER_4303</name>
</gene>
<dbReference type="Gene3D" id="3.40.190.10">
    <property type="entry name" value="Periplasmic binding protein-like II"/>
    <property type="match status" value="1"/>
</dbReference>
<keyword evidence="2" id="KW-0762">Sugar transport</keyword>
<accession>S0FIL2</accession>
<dbReference type="STRING" id="1195236.CTER_4303"/>
<dbReference type="PANTHER" id="PTHR43649:SF30">
    <property type="entry name" value="ABC TRANSPORTER SUBSTRATE-BINDING PROTEIN"/>
    <property type="match status" value="1"/>
</dbReference>
<dbReference type="SUPFAM" id="SSF53850">
    <property type="entry name" value="Periplasmic binding protein-like II"/>
    <property type="match status" value="1"/>
</dbReference>